<keyword evidence="3" id="KW-1185">Reference proteome</keyword>
<feature type="transmembrane region" description="Helical" evidence="1">
    <location>
        <begin position="16"/>
        <end position="37"/>
    </location>
</feature>
<evidence type="ECO:0000313" key="2">
    <source>
        <dbReference type="EMBL" id="RLK51458.1"/>
    </source>
</evidence>
<evidence type="ECO:0000256" key="1">
    <source>
        <dbReference type="SAM" id="Phobius"/>
    </source>
</evidence>
<dbReference type="Proteomes" id="UP000275461">
    <property type="component" value="Unassembled WGS sequence"/>
</dbReference>
<keyword evidence="1" id="KW-0472">Membrane</keyword>
<sequence>MTEDKSLAPAPGRGRWQLLGIALLFFGPIAVAWLLVLSDWRPGSLGNHGQFVDPPEPVAAASLAQEDGSPLPERELRGRWSMMLVADGPCDEACQSVLDTLVRVRVALNHEADRVQTLLVLPEGAERPALNGLGETDSLRLLRHGAEGFAPAGESGSEGVRVHLVDPAGERMMAYPLPLDGSGVLSDVRRLLRATDREAERRRGEGT</sequence>
<comment type="caution">
    <text evidence="2">The sequence shown here is derived from an EMBL/GenBank/DDBJ whole genome shotgun (WGS) entry which is preliminary data.</text>
</comment>
<name>A0A498CGK9_9GAMM</name>
<dbReference type="RefSeq" id="WP_121441870.1">
    <property type="nucleotide sequence ID" value="NZ_RCDA01000001.1"/>
</dbReference>
<proteinExistence type="predicted"/>
<dbReference type="EMBL" id="RCDA01000001">
    <property type="protein sequence ID" value="RLK51458.1"/>
    <property type="molecule type" value="Genomic_DNA"/>
</dbReference>
<dbReference type="AlphaFoldDB" id="A0A498CGK9"/>
<keyword evidence="1" id="KW-1133">Transmembrane helix</keyword>
<protein>
    <recommendedName>
        <fullName evidence="4">Cytochrome oxidase Cu insertion factor (SCO1/SenC/PrrC family)</fullName>
    </recommendedName>
</protein>
<keyword evidence="1" id="KW-0812">Transmembrane</keyword>
<organism evidence="2 3">
    <name type="scientific">Alkalispirillum mobile</name>
    <dbReference type="NCBI Taxonomy" id="85925"/>
    <lineage>
        <taxon>Bacteria</taxon>
        <taxon>Pseudomonadati</taxon>
        <taxon>Pseudomonadota</taxon>
        <taxon>Gammaproteobacteria</taxon>
        <taxon>Chromatiales</taxon>
        <taxon>Ectothiorhodospiraceae</taxon>
        <taxon>Alkalispirillum</taxon>
    </lineage>
</organism>
<accession>A0A498CGK9</accession>
<evidence type="ECO:0008006" key="4">
    <source>
        <dbReference type="Google" id="ProtNLM"/>
    </source>
</evidence>
<dbReference type="OrthoDB" id="9785445at2"/>
<evidence type="ECO:0000313" key="3">
    <source>
        <dbReference type="Proteomes" id="UP000275461"/>
    </source>
</evidence>
<reference evidence="2 3" key="1">
    <citation type="submission" date="2018-10" db="EMBL/GenBank/DDBJ databases">
        <title>Genomic Encyclopedia of Type Strains, Phase IV (KMG-IV): sequencing the most valuable type-strain genomes for metagenomic binning, comparative biology and taxonomic classification.</title>
        <authorList>
            <person name="Goeker M."/>
        </authorList>
    </citation>
    <scope>NUCLEOTIDE SEQUENCE [LARGE SCALE GENOMIC DNA]</scope>
    <source>
        <strain evidence="2 3">DSM 12769</strain>
    </source>
</reference>
<gene>
    <name evidence="2" type="ORF">DFR31_1399</name>
</gene>